<dbReference type="PANTHER" id="PTHR30537">
    <property type="entry name" value="HTH-TYPE TRANSCRIPTIONAL REGULATOR"/>
    <property type="match status" value="1"/>
</dbReference>
<dbReference type="Proteomes" id="UP000273675">
    <property type="component" value="Unassembled WGS sequence"/>
</dbReference>
<dbReference type="Pfam" id="PF00126">
    <property type="entry name" value="HTH_1"/>
    <property type="match status" value="1"/>
</dbReference>
<evidence type="ECO:0000259" key="5">
    <source>
        <dbReference type="PROSITE" id="PS50931"/>
    </source>
</evidence>
<evidence type="ECO:0000256" key="4">
    <source>
        <dbReference type="ARBA" id="ARBA00023163"/>
    </source>
</evidence>
<evidence type="ECO:0000256" key="1">
    <source>
        <dbReference type="ARBA" id="ARBA00009437"/>
    </source>
</evidence>
<evidence type="ECO:0000313" key="7">
    <source>
        <dbReference type="Proteomes" id="UP000273675"/>
    </source>
</evidence>
<dbReference type="PRINTS" id="PR00039">
    <property type="entry name" value="HTHLYSR"/>
</dbReference>
<comment type="similarity">
    <text evidence="1">Belongs to the LysR transcriptional regulatory family.</text>
</comment>
<proteinExistence type="inferred from homology"/>
<dbReference type="Pfam" id="PF03466">
    <property type="entry name" value="LysR_substrate"/>
    <property type="match status" value="1"/>
</dbReference>
<dbReference type="GO" id="GO:0003700">
    <property type="term" value="F:DNA-binding transcription factor activity"/>
    <property type="evidence" value="ECO:0007669"/>
    <property type="project" value="InterPro"/>
</dbReference>
<keyword evidence="3" id="KW-0238">DNA-binding</keyword>
<dbReference type="SUPFAM" id="SSF53850">
    <property type="entry name" value="Periplasmic binding protein-like II"/>
    <property type="match status" value="1"/>
</dbReference>
<dbReference type="FunFam" id="1.10.10.10:FF:000001">
    <property type="entry name" value="LysR family transcriptional regulator"/>
    <property type="match status" value="1"/>
</dbReference>
<dbReference type="Gene3D" id="3.40.190.290">
    <property type="match status" value="1"/>
</dbReference>
<dbReference type="InterPro" id="IPR036388">
    <property type="entry name" value="WH-like_DNA-bd_sf"/>
</dbReference>
<dbReference type="GO" id="GO:0043565">
    <property type="term" value="F:sequence-specific DNA binding"/>
    <property type="evidence" value="ECO:0007669"/>
    <property type="project" value="TreeGrafter"/>
</dbReference>
<protein>
    <submittedName>
        <fullName evidence="6">LysR family transcriptional regulator</fullName>
    </submittedName>
</protein>
<dbReference type="SUPFAM" id="SSF46785">
    <property type="entry name" value="Winged helix' DNA-binding domain"/>
    <property type="match status" value="1"/>
</dbReference>
<evidence type="ECO:0000256" key="2">
    <source>
        <dbReference type="ARBA" id="ARBA00023015"/>
    </source>
</evidence>
<keyword evidence="2" id="KW-0805">Transcription regulation</keyword>
<dbReference type="PANTHER" id="PTHR30537:SF3">
    <property type="entry name" value="TRANSCRIPTIONAL REGULATORY PROTEIN"/>
    <property type="match status" value="1"/>
</dbReference>
<dbReference type="Gene3D" id="1.10.10.10">
    <property type="entry name" value="Winged helix-like DNA-binding domain superfamily/Winged helix DNA-binding domain"/>
    <property type="match status" value="1"/>
</dbReference>
<organism evidence="6 7">
    <name type="scientific">Maricaulis maris</name>
    <dbReference type="NCBI Taxonomy" id="74318"/>
    <lineage>
        <taxon>Bacteria</taxon>
        <taxon>Pseudomonadati</taxon>
        <taxon>Pseudomonadota</taxon>
        <taxon>Alphaproteobacteria</taxon>
        <taxon>Maricaulales</taxon>
        <taxon>Maricaulaceae</taxon>
        <taxon>Maricaulis</taxon>
    </lineage>
</organism>
<gene>
    <name evidence="6" type="ORF">C7435_0806</name>
</gene>
<dbReference type="InterPro" id="IPR005119">
    <property type="entry name" value="LysR_subst-bd"/>
</dbReference>
<dbReference type="RefSeq" id="WP_075189879.1">
    <property type="nucleotide sequence ID" value="NZ_RBIM01000002.1"/>
</dbReference>
<dbReference type="InterPro" id="IPR058163">
    <property type="entry name" value="LysR-type_TF_proteobact-type"/>
</dbReference>
<dbReference type="EMBL" id="RBIM01000002">
    <property type="protein sequence ID" value="RKR02863.1"/>
    <property type="molecule type" value="Genomic_DNA"/>
</dbReference>
<accession>A0A495DJR9</accession>
<reference evidence="6 7" key="1">
    <citation type="submission" date="2018-10" db="EMBL/GenBank/DDBJ databases">
        <title>Genomic Encyclopedia of Type Strains, Phase IV (KMG-IV): sequencing the most valuable type-strain genomes for metagenomic binning, comparative biology and taxonomic classification.</title>
        <authorList>
            <person name="Goeker M."/>
        </authorList>
    </citation>
    <scope>NUCLEOTIDE SEQUENCE [LARGE SCALE GENOMIC DNA]</scope>
    <source>
        <strain evidence="6 7">DSM 4734</strain>
    </source>
</reference>
<evidence type="ECO:0000256" key="3">
    <source>
        <dbReference type="ARBA" id="ARBA00023125"/>
    </source>
</evidence>
<dbReference type="PROSITE" id="PS50931">
    <property type="entry name" value="HTH_LYSR"/>
    <property type="match status" value="1"/>
</dbReference>
<dbReference type="GO" id="GO:0006351">
    <property type="term" value="P:DNA-templated transcription"/>
    <property type="evidence" value="ECO:0007669"/>
    <property type="project" value="TreeGrafter"/>
</dbReference>
<dbReference type="InterPro" id="IPR036390">
    <property type="entry name" value="WH_DNA-bd_sf"/>
</dbReference>
<dbReference type="InterPro" id="IPR000847">
    <property type="entry name" value="LysR_HTH_N"/>
</dbReference>
<comment type="caution">
    <text evidence="6">The sequence shown here is derived from an EMBL/GenBank/DDBJ whole genome shotgun (WGS) entry which is preliminary data.</text>
</comment>
<evidence type="ECO:0000313" key="6">
    <source>
        <dbReference type="EMBL" id="RKR02863.1"/>
    </source>
</evidence>
<dbReference type="AlphaFoldDB" id="A0A495DJR9"/>
<dbReference type="OrthoDB" id="9798121at2"/>
<keyword evidence="4" id="KW-0804">Transcription</keyword>
<name>A0A495DJR9_9PROT</name>
<sequence>MNWSAIAFDWNQIRAFLATIEEGSFSGAARALGQTQPTLSRQIAALESDLGVTLFERNRRATVPTGAAMELVEHVRSMGEAAQRISLTASGQSSTIEGLVTVTATNIMASYYLPPIIRHIRETAPGIRLEIIASNELHDLQKREADIAIRHARPEQPDLIARLVGETTGHLYAHPDYLDRVGRPTSIDDINRMDFIGFEQNERVIEALNAIGLSLTPDNFPISCGSSTVHHALAMQGLGVTPMTRDWIEQHSELEELWPALPPIPVQTWLVTHRELNTSRRIRLVFDAIADGLAKQARSRRRS</sequence>
<feature type="domain" description="HTH lysR-type" evidence="5">
    <location>
        <begin position="8"/>
        <end position="65"/>
    </location>
</feature>